<evidence type="ECO:0000259" key="1">
    <source>
        <dbReference type="Pfam" id="PF00730"/>
    </source>
</evidence>
<evidence type="ECO:0000313" key="6">
    <source>
        <dbReference type="EMBL" id="KKH64084.1"/>
    </source>
</evidence>
<dbReference type="AlphaFoldDB" id="A0A0F8SY51"/>
<dbReference type="EMBL" id="JJQX01000190">
    <property type="protein sequence ID" value="KKH91080.1"/>
    <property type="molecule type" value="Genomic_DNA"/>
</dbReference>
<dbReference type="Proteomes" id="UP000034547">
    <property type="component" value="Unassembled WGS sequence"/>
</dbReference>
<dbReference type="Proteomes" id="UP000034937">
    <property type="component" value="Unassembled WGS sequence"/>
</dbReference>
<dbReference type="GO" id="GO:0006284">
    <property type="term" value="P:base-excision repair"/>
    <property type="evidence" value="ECO:0007669"/>
    <property type="project" value="InterPro"/>
</dbReference>
<dbReference type="Proteomes" id="UP000034692">
    <property type="component" value="Unassembled WGS sequence"/>
</dbReference>
<evidence type="ECO:0000313" key="7">
    <source>
        <dbReference type="EMBL" id="KKH68868.1"/>
    </source>
</evidence>
<dbReference type="EMBL" id="JJQP01000201">
    <property type="protein sequence ID" value="KKH64084.1"/>
    <property type="molecule type" value="Genomic_DNA"/>
</dbReference>
<evidence type="ECO:0000313" key="21">
    <source>
        <dbReference type="Proteomes" id="UP000034142"/>
    </source>
</evidence>
<evidence type="ECO:0000313" key="11">
    <source>
        <dbReference type="EMBL" id="KKH88492.1"/>
    </source>
</evidence>
<organism evidence="14 23">
    <name type="scientific">Methanosarcina mazei</name>
    <name type="common">Methanosarcina frisia</name>
    <dbReference type="NCBI Taxonomy" id="2209"/>
    <lineage>
        <taxon>Archaea</taxon>
        <taxon>Methanobacteriati</taxon>
        <taxon>Methanobacteriota</taxon>
        <taxon>Stenosarchaea group</taxon>
        <taxon>Methanomicrobia</taxon>
        <taxon>Methanosarcinales</taxon>
        <taxon>Methanosarcinaceae</taxon>
        <taxon>Methanosarcina</taxon>
    </lineage>
</organism>
<evidence type="ECO:0000313" key="26">
    <source>
        <dbReference type="Proteomes" id="UP000034872"/>
    </source>
</evidence>
<dbReference type="EMBL" id="JJQO01000047">
    <property type="protein sequence ID" value="KKH68868.1"/>
    <property type="molecule type" value="Genomic_DNA"/>
</dbReference>
<dbReference type="Proteomes" id="UP000034232">
    <property type="component" value="Unassembled WGS sequence"/>
</dbReference>
<accession>A0A0F8SY51</accession>
<evidence type="ECO:0000313" key="22">
    <source>
        <dbReference type="Proteomes" id="UP000034232"/>
    </source>
</evidence>
<evidence type="ECO:0000313" key="12">
    <source>
        <dbReference type="EMBL" id="KKH91080.1"/>
    </source>
</evidence>
<dbReference type="InterPro" id="IPR023170">
    <property type="entry name" value="HhH_base_excis_C"/>
</dbReference>
<dbReference type="Proteomes" id="UP000034021">
    <property type="component" value="Unassembled WGS sequence"/>
</dbReference>
<dbReference type="EMBL" id="JJQZ01000005">
    <property type="protein sequence ID" value="KKI00031.1"/>
    <property type="molecule type" value="Genomic_DNA"/>
</dbReference>
<evidence type="ECO:0000313" key="10">
    <source>
        <dbReference type="EMBL" id="KKH80651.1"/>
    </source>
</evidence>
<proteinExistence type="predicted"/>
<protein>
    <submittedName>
        <fullName evidence="14">Iron-sulfur cluster loop</fullName>
    </submittedName>
</protein>
<dbReference type="Pfam" id="PF00730">
    <property type="entry name" value="HhH-GPD"/>
    <property type="match status" value="1"/>
</dbReference>
<dbReference type="InterPro" id="IPR003265">
    <property type="entry name" value="HhH-GPD_domain"/>
</dbReference>
<feature type="domain" description="HhH-GPD" evidence="1">
    <location>
        <begin position="52"/>
        <end position="209"/>
    </location>
</feature>
<evidence type="ECO:0000313" key="14">
    <source>
        <dbReference type="EMBL" id="KKI04828.1"/>
    </source>
</evidence>
<evidence type="ECO:0000313" key="24">
    <source>
        <dbReference type="Proteomes" id="UP000034668"/>
    </source>
</evidence>
<evidence type="ECO:0000313" key="28">
    <source>
        <dbReference type="Proteomes" id="UP000034937"/>
    </source>
</evidence>
<dbReference type="PATRIC" id="fig|2209.51.peg.1479"/>
<dbReference type="Proteomes" id="UP000034872">
    <property type="component" value="Unassembled WGS sequence"/>
</dbReference>
<dbReference type="EMBL" id="JJQM01000126">
    <property type="protein sequence ID" value="KKH53115.1"/>
    <property type="molecule type" value="Genomic_DNA"/>
</dbReference>
<evidence type="ECO:0000313" key="25">
    <source>
        <dbReference type="Proteomes" id="UP000034692"/>
    </source>
</evidence>
<dbReference type="Proteomes" id="UP000033864">
    <property type="component" value="Unassembled WGS sequence"/>
</dbReference>
<evidence type="ECO:0000313" key="16">
    <source>
        <dbReference type="Proteomes" id="UP000033814"/>
    </source>
</evidence>
<evidence type="ECO:0000313" key="23">
    <source>
        <dbReference type="Proteomes" id="UP000034547"/>
    </source>
</evidence>
<evidence type="ECO:0000313" key="8">
    <source>
        <dbReference type="EMBL" id="KKH71879.1"/>
    </source>
</evidence>
<dbReference type="InterPro" id="IPR011257">
    <property type="entry name" value="DNA_glycosylase"/>
</dbReference>
<evidence type="ECO:0000313" key="15">
    <source>
        <dbReference type="EMBL" id="KKI06925.1"/>
    </source>
</evidence>
<dbReference type="EMBL" id="JJQJ01000061">
    <property type="protein sequence ID" value="KKH51297.1"/>
    <property type="molecule type" value="Genomic_DNA"/>
</dbReference>
<dbReference type="GO" id="GO:0003824">
    <property type="term" value="F:catalytic activity"/>
    <property type="evidence" value="ECO:0007669"/>
    <property type="project" value="InterPro"/>
</dbReference>
<evidence type="ECO:0000313" key="27">
    <source>
        <dbReference type="Proteomes" id="UP000034925"/>
    </source>
</evidence>
<dbReference type="EMBL" id="JJRA01000002">
    <property type="protein sequence ID" value="KKI06925.1"/>
    <property type="molecule type" value="Genomic_DNA"/>
</dbReference>
<evidence type="ECO:0000313" key="3">
    <source>
        <dbReference type="EMBL" id="KKH39382.1"/>
    </source>
</evidence>
<dbReference type="Proteomes" id="UP000033814">
    <property type="component" value="Unassembled WGS sequence"/>
</dbReference>
<evidence type="ECO:0000313" key="18">
    <source>
        <dbReference type="Proteomes" id="UP000033885"/>
    </source>
</evidence>
<evidence type="ECO:0000313" key="20">
    <source>
        <dbReference type="Proteomes" id="UP000034040"/>
    </source>
</evidence>
<dbReference type="EMBL" id="JJOR01000174">
    <property type="protein sequence ID" value="KKF98485.1"/>
    <property type="molecule type" value="Genomic_DNA"/>
</dbReference>
<sequence>MMEQTDKIIEILVNEGDKLFNAGKKEHSFTNNLQANELLNNYKEYPHAFVLGCIMDRQIHAKATWLIPFKFFNKLNTCEFSDLVALNEEEVIEIFKKESLHRFYNKMGKNFYFAIQKINKDYDKDASKIWDDKPQSAKIVRRFLEFEGVGQKIANMSANILARDFKIPMTDYHSIDISLDRHVIRVFKRTGLVRKDAKNEEIIYRAREIKPEYPGVLDLPCFNIGQNWCKSNVNEIKCNECLLGEYCHRIIN</sequence>
<evidence type="ECO:0000313" key="19">
    <source>
        <dbReference type="Proteomes" id="UP000034021"/>
    </source>
</evidence>
<reference evidence="16 17" key="1">
    <citation type="journal article" date="2015" name="ISME J.">
        <title>Genomic and phenotypic differentiation among Methanosarcina mazei populations from Columbia River sediment.</title>
        <authorList>
            <person name="Youngblut N.D."/>
            <person name="Wirth J.S."/>
            <person name="Henriksen J.R."/>
            <person name="Smith M."/>
            <person name="Simon H."/>
            <person name="Metcalf W.W."/>
            <person name="Whitaker R.J."/>
        </authorList>
    </citation>
    <scope>NUCLEOTIDE SEQUENCE [LARGE SCALE GENOMIC DNA]</scope>
    <source>
        <strain evidence="3 19">1.H.A.1A.3</strain>
        <strain evidence="4 17">1.H.A.1A.6</strain>
        <strain evidence="5 22">1.H.A.2.3</strain>
        <strain evidence="7 25">1.H.A.2.7</strain>
        <strain evidence="6">1.H.A.2.8</strain>
        <strain evidence="9 27">1.H.M.1A.1</strain>
        <strain evidence="8 20">1.H.M.1A.2</strain>
        <strain evidence="10 16">1.H.M.2.2</strain>
        <strain evidence="11 28">1.H.M.2.3</strain>
        <strain evidence="12 24">1.H.M.2.4</strain>
        <strain evidence="13 26">1.H.T.2.1</strain>
        <strain evidence="15 18">1.H.T.2.3</strain>
        <strain evidence="14 23">1.H.T.2.5</strain>
        <strain evidence="2 21">2.F.A.2.3</strain>
    </source>
</reference>
<evidence type="ECO:0000313" key="2">
    <source>
        <dbReference type="EMBL" id="KKF98485.1"/>
    </source>
</evidence>
<dbReference type="Proteomes" id="UP000033885">
    <property type="component" value="Unassembled WGS sequence"/>
</dbReference>
<dbReference type="EMBL" id="JJQS01000129">
    <property type="protein sequence ID" value="KKH71879.1"/>
    <property type="molecule type" value="Genomic_DNA"/>
</dbReference>
<dbReference type="Gene3D" id="1.10.1670.10">
    <property type="entry name" value="Helix-hairpin-Helix base-excision DNA repair enzymes (C-terminal)"/>
    <property type="match status" value="1"/>
</dbReference>
<dbReference type="SUPFAM" id="SSF48150">
    <property type="entry name" value="DNA-glycosylase"/>
    <property type="match status" value="1"/>
</dbReference>
<dbReference type="Proteomes" id="UP000034142">
    <property type="component" value="Unassembled WGS sequence"/>
</dbReference>
<dbReference type="EMBL" id="JJQH01000111">
    <property type="protein sequence ID" value="KKH39382.1"/>
    <property type="molecule type" value="Genomic_DNA"/>
</dbReference>
<dbReference type="EMBL" id="JJQW01000059">
    <property type="protein sequence ID" value="KKH88492.1"/>
    <property type="molecule type" value="Genomic_DNA"/>
</dbReference>
<dbReference type="EMBL" id="JJQV01000133">
    <property type="protein sequence ID" value="KKH80651.1"/>
    <property type="molecule type" value="Genomic_DNA"/>
</dbReference>
<dbReference type="Proteomes" id="UP000034925">
    <property type="component" value="Unassembled WGS sequence"/>
</dbReference>
<dbReference type="Gene3D" id="1.10.340.30">
    <property type="entry name" value="Hypothetical protein, domain 2"/>
    <property type="match status" value="1"/>
</dbReference>
<comment type="caution">
    <text evidence="14">The sequence shown here is derived from an EMBL/GenBank/DDBJ whole genome shotgun (WGS) entry which is preliminary data.</text>
</comment>
<evidence type="ECO:0000313" key="4">
    <source>
        <dbReference type="EMBL" id="KKH51297.1"/>
    </source>
</evidence>
<dbReference type="Proteomes" id="UP000034668">
    <property type="component" value="Unassembled WGS sequence"/>
</dbReference>
<dbReference type="EMBL" id="JJRB01000041">
    <property type="protein sequence ID" value="KKI04828.1"/>
    <property type="molecule type" value="Genomic_DNA"/>
</dbReference>
<dbReference type="EMBL" id="JJQR01000061">
    <property type="protein sequence ID" value="KKH76331.1"/>
    <property type="molecule type" value="Genomic_DNA"/>
</dbReference>
<gene>
    <name evidence="2" type="ORF">DU31_07975</name>
    <name evidence="3" type="ORF">DU50_06760</name>
    <name evidence="6" type="ORF">DU73_09845</name>
    <name evidence="7" type="ORF">DU75_08625</name>
    <name evidence="5" type="ORF">DU76_10680</name>
    <name evidence="8" type="ORF">DU77_11110</name>
    <name evidence="12" type="ORF">DU79_11880</name>
    <name evidence="15" type="ORF">DU81_07035</name>
    <name evidence="10" type="ORF">DU82_14920</name>
    <name evidence="14" type="ORF">DU83_14905</name>
    <name evidence="13" type="ORF">DU84_16280</name>
    <name evidence="4" type="ORF">DU85_08955</name>
    <name evidence="9" type="ORF">DU86_08555</name>
    <name evidence="11" type="ORF">DU88_15845</name>
</gene>
<evidence type="ECO:0000313" key="5">
    <source>
        <dbReference type="EMBL" id="KKH53115.1"/>
    </source>
</evidence>
<evidence type="ECO:0000313" key="13">
    <source>
        <dbReference type="EMBL" id="KKI00031.1"/>
    </source>
</evidence>
<evidence type="ECO:0000313" key="17">
    <source>
        <dbReference type="Proteomes" id="UP000033864"/>
    </source>
</evidence>
<evidence type="ECO:0000313" key="9">
    <source>
        <dbReference type="EMBL" id="KKH76331.1"/>
    </source>
</evidence>
<name>A0A0F8SY51_METMZ</name>
<dbReference type="Proteomes" id="UP000034040">
    <property type="component" value="Unassembled WGS sequence"/>
</dbReference>